<gene>
    <name evidence="4" type="ORF">DFQ59_10726</name>
</gene>
<dbReference type="OrthoDB" id="9804091at2"/>
<accession>A0A369C3D6</accession>
<dbReference type="GO" id="GO:0009395">
    <property type="term" value="P:phospholipid catabolic process"/>
    <property type="evidence" value="ECO:0007669"/>
    <property type="project" value="UniProtKB-KW"/>
</dbReference>
<feature type="transmembrane region" description="Helical" evidence="2">
    <location>
        <begin position="53"/>
        <end position="71"/>
    </location>
</feature>
<dbReference type="PIRSF" id="PIRSF006162">
    <property type="entry name" value="PgpA"/>
    <property type="match status" value="1"/>
</dbReference>
<dbReference type="InterPro" id="IPR026037">
    <property type="entry name" value="PgpA"/>
</dbReference>
<sequence>MARLPPPPARQVLGDPRLLLAFGFGSGLAPWAPGTFGTAVAVPLYLLIAPLPLAAYLALAALVILAGPYLCGHAARRLGVHDHPGIVWDEIAGFLVTMAAAPAGWPWVVAGFLLFRLFDIWKPWPIHLADRYVQGGFGIMLDDLIAGAYAWLALQALQRLVPWYA</sequence>
<keyword evidence="1" id="KW-1003">Cell membrane</keyword>
<comment type="catalytic activity">
    <reaction evidence="1">
        <text>a 1,2-diacyl-sn-glycero-3-phospho-(1'-sn-glycero-3'-phosphate) + H2O = a 1,2-diacyl-sn-glycero-3-phospho-(1'-sn-glycerol) + phosphate</text>
        <dbReference type="Rhea" id="RHEA:33751"/>
        <dbReference type="ChEBI" id="CHEBI:15377"/>
        <dbReference type="ChEBI" id="CHEBI:43474"/>
        <dbReference type="ChEBI" id="CHEBI:60110"/>
        <dbReference type="ChEBI" id="CHEBI:64716"/>
        <dbReference type="EC" id="3.1.3.27"/>
    </reaction>
</comment>
<keyword evidence="1" id="KW-0997">Cell inner membrane</keyword>
<dbReference type="InterPro" id="IPR007686">
    <property type="entry name" value="YutG/PgpA"/>
</dbReference>
<dbReference type="AlphaFoldDB" id="A0A369C3D6"/>
<dbReference type="CDD" id="cd06971">
    <property type="entry name" value="PgpA"/>
    <property type="match status" value="1"/>
</dbReference>
<evidence type="ECO:0000256" key="1">
    <source>
        <dbReference type="PIRNR" id="PIRNR006162"/>
    </source>
</evidence>
<keyword evidence="1 2" id="KW-0472">Membrane</keyword>
<dbReference type="EC" id="3.1.3.27" evidence="1"/>
<dbReference type="InterPro" id="IPR036681">
    <property type="entry name" value="PgpA-like_sf"/>
</dbReference>
<keyword evidence="1" id="KW-0443">Lipid metabolism</keyword>
<dbReference type="EMBL" id="QPJY01000007">
    <property type="protein sequence ID" value="RCX28283.1"/>
    <property type="molecule type" value="Genomic_DNA"/>
</dbReference>
<comment type="caution">
    <text evidence="4">The sequence shown here is derived from an EMBL/GenBank/DDBJ whole genome shotgun (WGS) entry which is preliminary data.</text>
</comment>
<comment type="cofactor">
    <cofactor evidence="1">
        <name>Mg(2+)</name>
        <dbReference type="ChEBI" id="CHEBI:18420"/>
    </cofactor>
</comment>
<dbReference type="GO" id="GO:0005886">
    <property type="term" value="C:plasma membrane"/>
    <property type="evidence" value="ECO:0007669"/>
    <property type="project" value="UniProtKB-SubCell"/>
</dbReference>
<dbReference type="PANTHER" id="PTHR36305">
    <property type="entry name" value="PHOSPHATIDYLGLYCEROPHOSPHATASE A"/>
    <property type="match status" value="1"/>
</dbReference>
<comment type="pathway">
    <text evidence="1">Phospholipid metabolism; phosphatidylglycerol biosynthesis; phosphatidylglycerol from CDP-diacylglycerol: step 2/2.</text>
</comment>
<feature type="transmembrane region" description="Helical" evidence="2">
    <location>
        <begin position="135"/>
        <end position="154"/>
    </location>
</feature>
<dbReference type="Proteomes" id="UP000252707">
    <property type="component" value="Unassembled WGS sequence"/>
</dbReference>
<feature type="transmembrane region" description="Helical" evidence="2">
    <location>
        <begin position="91"/>
        <end position="115"/>
    </location>
</feature>
<dbReference type="SUPFAM" id="SSF101307">
    <property type="entry name" value="YutG-like"/>
    <property type="match status" value="1"/>
</dbReference>
<keyword evidence="1" id="KW-0460">Magnesium</keyword>
<feature type="domain" description="YutG/PgpA" evidence="3">
    <location>
        <begin position="20"/>
        <end position="157"/>
    </location>
</feature>
<evidence type="ECO:0000256" key="2">
    <source>
        <dbReference type="SAM" id="Phobius"/>
    </source>
</evidence>
<keyword evidence="1" id="KW-0595">Phospholipid degradation</keyword>
<dbReference type="GO" id="GO:0046872">
    <property type="term" value="F:metal ion binding"/>
    <property type="evidence" value="ECO:0007669"/>
    <property type="project" value="UniProtKB-KW"/>
</dbReference>
<keyword evidence="5" id="KW-1185">Reference proteome</keyword>
<keyword evidence="2" id="KW-1133">Transmembrane helix</keyword>
<reference evidence="4 5" key="1">
    <citation type="submission" date="2018-07" db="EMBL/GenBank/DDBJ databases">
        <title>Genomic Encyclopedia of Type Strains, Phase IV (KMG-IV): sequencing the most valuable type-strain genomes for metagenomic binning, comparative biology and taxonomic classification.</title>
        <authorList>
            <person name="Goeker M."/>
        </authorList>
    </citation>
    <scope>NUCLEOTIDE SEQUENCE [LARGE SCALE GENOMIC DNA]</scope>
    <source>
        <strain evidence="4 5">DSM 26407</strain>
    </source>
</reference>
<dbReference type="RefSeq" id="WP_114280228.1">
    <property type="nucleotide sequence ID" value="NZ_QPJY01000007.1"/>
</dbReference>
<dbReference type="PANTHER" id="PTHR36305:SF1">
    <property type="entry name" value="PHOSPHATIDYLGLYCEROPHOSPHATASE A"/>
    <property type="match status" value="1"/>
</dbReference>
<dbReference type="Pfam" id="PF04608">
    <property type="entry name" value="PgpA"/>
    <property type="match status" value="1"/>
</dbReference>
<proteinExistence type="predicted"/>
<comment type="subcellular location">
    <subcellularLocation>
        <location evidence="1">Cell inner membrane</location>
        <topology evidence="1">Multi-pass membrane protein</topology>
    </subcellularLocation>
</comment>
<keyword evidence="1" id="KW-0442">Lipid degradation</keyword>
<evidence type="ECO:0000313" key="5">
    <source>
        <dbReference type="Proteomes" id="UP000252707"/>
    </source>
</evidence>
<organism evidence="4 5">
    <name type="scientific">Thioalbus denitrificans</name>
    <dbReference type="NCBI Taxonomy" id="547122"/>
    <lineage>
        <taxon>Bacteria</taxon>
        <taxon>Pseudomonadati</taxon>
        <taxon>Pseudomonadota</taxon>
        <taxon>Gammaproteobacteria</taxon>
        <taxon>Chromatiales</taxon>
        <taxon>Ectothiorhodospiraceae</taxon>
        <taxon>Thioalbus</taxon>
    </lineage>
</organism>
<keyword evidence="1" id="KW-1208">Phospholipid metabolism</keyword>
<dbReference type="GO" id="GO:0006655">
    <property type="term" value="P:phosphatidylglycerol biosynthetic process"/>
    <property type="evidence" value="ECO:0007669"/>
    <property type="project" value="UniProtKB-UniPathway"/>
</dbReference>
<dbReference type="GO" id="GO:0008962">
    <property type="term" value="F:phosphatidylglycerophosphatase activity"/>
    <property type="evidence" value="ECO:0007669"/>
    <property type="project" value="UniProtKB-EC"/>
</dbReference>
<dbReference type="UniPathway" id="UPA00084">
    <property type="reaction ID" value="UER00504"/>
</dbReference>
<keyword evidence="1" id="KW-0378">Hydrolase</keyword>
<comment type="function">
    <text evidence="1">Lipid phosphatase which dephosphorylates phosphatidylglycerophosphate (PGP) to phosphatidylglycerol (PG).</text>
</comment>
<protein>
    <recommendedName>
        <fullName evidence="1">Phosphatidylglycerophosphatase A</fullName>
        <ecNumber evidence="1">3.1.3.27</ecNumber>
    </recommendedName>
    <alternativeName>
        <fullName evidence="1">Phosphatidylglycerolphosphate phosphatase A</fullName>
    </alternativeName>
</protein>
<keyword evidence="1 2" id="KW-0812">Transmembrane</keyword>
<evidence type="ECO:0000313" key="4">
    <source>
        <dbReference type="EMBL" id="RCX28283.1"/>
    </source>
</evidence>
<keyword evidence="1" id="KW-0479">Metal-binding</keyword>
<name>A0A369C3D6_9GAMM</name>
<evidence type="ECO:0000259" key="3">
    <source>
        <dbReference type="Pfam" id="PF04608"/>
    </source>
</evidence>